<evidence type="ECO:0000256" key="3">
    <source>
        <dbReference type="ARBA" id="ARBA00022723"/>
    </source>
</evidence>
<dbReference type="VEuPathDB" id="CryptoDB:GNI_150290"/>
<dbReference type="InterPro" id="IPR003604">
    <property type="entry name" value="Matrin/U1-like-C_Znf_C2H2"/>
</dbReference>
<keyword evidence="11" id="KW-1185">Reference proteome</keyword>
<gene>
    <name evidence="10" type="ORF">GNI_150290</name>
</gene>
<dbReference type="PANTHER" id="PTHR23205">
    <property type="entry name" value="SPLICING FACTOR 3A SUBUNIT 2"/>
    <property type="match status" value="1"/>
</dbReference>
<dbReference type="GO" id="GO:0071013">
    <property type="term" value="C:catalytic step 2 spliceosome"/>
    <property type="evidence" value="ECO:0007669"/>
    <property type="project" value="TreeGrafter"/>
</dbReference>
<evidence type="ECO:0000259" key="9">
    <source>
        <dbReference type="PROSITE" id="PS50171"/>
    </source>
</evidence>
<organism evidence="10 11">
    <name type="scientific">Gregarina niphandrodes</name>
    <name type="common">Septate eugregarine</name>
    <dbReference type="NCBI Taxonomy" id="110365"/>
    <lineage>
        <taxon>Eukaryota</taxon>
        <taxon>Sar</taxon>
        <taxon>Alveolata</taxon>
        <taxon>Apicomplexa</taxon>
        <taxon>Conoidasida</taxon>
        <taxon>Gregarinasina</taxon>
        <taxon>Eugregarinorida</taxon>
        <taxon>Gregarinidae</taxon>
        <taxon>Gregarina</taxon>
    </lineage>
</organism>
<dbReference type="GeneID" id="22915248"/>
<accession>A0A023AZZ4</accession>
<dbReference type="OrthoDB" id="10250970at2759"/>
<feature type="non-terminal residue" evidence="10">
    <location>
        <position position="216"/>
    </location>
</feature>
<dbReference type="GO" id="GO:0005686">
    <property type="term" value="C:U2 snRNP"/>
    <property type="evidence" value="ECO:0007669"/>
    <property type="project" value="TreeGrafter"/>
</dbReference>
<proteinExistence type="inferred from homology"/>
<sequence>MDFQHRVGHKTGSGGPATAQEIALDRKERLRRLALETVDLSKDPYLHRNHVGKIECRLCLTLHLNEASYLTHTQGRKHQTNLARRAAKEQANAGGGASVVPMPPMAAPVPQMPTIGRPGYRVTKLRDPSTKQYGLRFEIHFKDSSSKPRHRFMSTWEQKVEPTDSNFQYVVFAAQPYDTIAFRIPTKDIEKNEEKYLVHWDPDSRLYLVQFLLRDR</sequence>
<keyword evidence="4" id="KW-0507">mRNA processing</keyword>
<evidence type="ECO:0000256" key="5">
    <source>
        <dbReference type="ARBA" id="ARBA00022771"/>
    </source>
</evidence>
<dbReference type="Pfam" id="PF12874">
    <property type="entry name" value="zf-met"/>
    <property type="match status" value="1"/>
</dbReference>
<keyword evidence="7" id="KW-0508">mRNA splicing</keyword>
<dbReference type="OMA" id="EFWIQIM"/>
<dbReference type="PROSITE" id="PS50171">
    <property type="entry name" value="ZF_MATRIN"/>
    <property type="match status" value="1"/>
</dbReference>
<dbReference type="GO" id="GO:0000245">
    <property type="term" value="P:spliceosomal complex assembly"/>
    <property type="evidence" value="ECO:0007669"/>
    <property type="project" value="TreeGrafter"/>
</dbReference>
<evidence type="ECO:0000313" key="10">
    <source>
        <dbReference type="EMBL" id="EZG44222.1"/>
    </source>
</evidence>
<dbReference type="SMART" id="SM01050">
    <property type="entry name" value="CactinC_cactus"/>
    <property type="match status" value="1"/>
</dbReference>
<dbReference type="PANTHER" id="PTHR23205:SF0">
    <property type="entry name" value="SPLICING FACTOR 3A SUBUNIT 2"/>
    <property type="match status" value="1"/>
</dbReference>
<dbReference type="eggNOG" id="KOG0227">
    <property type="taxonomic scope" value="Eukaryota"/>
</dbReference>
<comment type="caution">
    <text evidence="10">The sequence shown here is derived from an EMBL/GenBank/DDBJ whole genome shotgun (WGS) entry which is preliminary data.</text>
</comment>
<dbReference type="Gene3D" id="2.60.40.2690">
    <property type="match status" value="1"/>
</dbReference>
<dbReference type="GO" id="GO:0071004">
    <property type="term" value="C:U2-type prespliceosome"/>
    <property type="evidence" value="ECO:0007669"/>
    <property type="project" value="TreeGrafter"/>
</dbReference>
<evidence type="ECO:0000313" key="11">
    <source>
        <dbReference type="Proteomes" id="UP000019763"/>
    </source>
</evidence>
<evidence type="ECO:0000256" key="1">
    <source>
        <dbReference type="ARBA" id="ARBA00004123"/>
    </source>
</evidence>
<name>A0A023AZZ4_GRENI</name>
<dbReference type="GO" id="GO:0003676">
    <property type="term" value="F:nucleic acid binding"/>
    <property type="evidence" value="ECO:0007669"/>
    <property type="project" value="InterPro"/>
</dbReference>
<dbReference type="Proteomes" id="UP000019763">
    <property type="component" value="Unassembled WGS sequence"/>
</dbReference>
<dbReference type="InterPro" id="IPR013087">
    <property type="entry name" value="Znf_C2H2_type"/>
</dbReference>
<evidence type="ECO:0000256" key="7">
    <source>
        <dbReference type="ARBA" id="ARBA00023187"/>
    </source>
</evidence>
<evidence type="ECO:0000256" key="8">
    <source>
        <dbReference type="ARBA" id="ARBA00023242"/>
    </source>
</evidence>
<dbReference type="EMBL" id="AFNH02001118">
    <property type="protein sequence ID" value="EZG44222.1"/>
    <property type="molecule type" value="Genomic_DNA"/>
</dbReference>
<dbReference type="SMART" id="SM00451">
    <property type="entry name" value="ZnF_U1"/>
    <property type="match status" value="1"/>
</dbReference>
<keyword evidence="3" id="KW-0479">Metal-binding</keyword>
<dbReference type="InterPro" id="IPR031781">
    <property type="entry name" value="SF3A2_dom"/>
</dbReference>
<dbReference type="Pfam" id="PF16835">
    <property type="entry name" value="SF3A2"/>
    <property type="match status" value="1"/>
</dbReference>
<comment type="subcellular location">
    <subcellularLocation>
        <location evidence="1">Nucleus</location>
    </subcellularLocation>
</comment>
<evidence type="ECO:0000256" key="6">
    <source>
        <dbReference type="ARBA" id="ARBA00022833"/>
    </source>
</evidence>
<dbReference type="RefSeq" id="XP_011132755.1">
    <property type="nucleotide sequence ID" value="XM_011134453.1"/>
</dbReference>
<keyword evidence="6" id="KW-0862">Zinc</keyword>
<protein>
    <submittedName>
        <fullName evidence="10">Splicing factor 3a subunit 2</fullName>
    </submittedName>
</protein>
<dbReference type="InterPro" id="IPR052092">
    <property type="entry name" value="SF3A2"/>
</dbReference>
<keyword evidence="8" id="KW-0539">Nucleus</keyword>
<dbReference type="InterPro" id="IPR000690">
    <property type="entry name" value="Matrin/U1-C_Znf_C2H2"/>
</dbReference>
<dbReference type="GO" id="GO:0008270">
    <property type="term" value="F:zinc ion binding"/>
    <property type="evidence" value="ECO:0007669"/>
    <property type="project" value="UniProtKB-KW"/>
</dbReference>
<comment type="similarity">
    <text evidence="2">Belongs to the SF3A2 family.</text>
</comment>
<keyword evidence="5" id="KW-0863">Zinc-finger</keyword>
<keyword evidence="4" id="KW-0747">Spliceosome</keyword>
<evidence type="ECO:0000256" key="4">
    <source>
        <dbReference type="ARBA" id="ARBA00022728"/>
    </source>
</evidence>
<dbReference type="AlphaFoldDB" id="A0A023AZZ4"/>
<evidence type="ECO:0000256" key="2">
    <source>
        <dbReference type="ARBA" id="ARBA00008995"/>
    </source>
</evidence>
<feature type="domain" description="Matrin-type" evidence="9">
    <location>
        <begin position="54"/>
        <end position="84"/>
    </location>
</feature>
<reference evidence="10" key="1">
    <citation type="submission" date="2013-12" db="EMBL/GenBank/DDBJ databases">
        <authorList>
            <person name="Omoto C.K."/>
            <person name="Sibley D."/>
            <person name="Venepally P."/>
            <person name="Hadjithomas M."/>
            <person name="Karamycheva S."/>
            <person name="Brunk B."/>
            <person name="Roos D."/>
            <person name="Caler E."/>
            <person name="Lorenzi H."/>
        </authorList>
    </citation>
    <scope>NUCLEOTIDE SEQUENCE</scope>
</reference>